<dbReference type="AlphaFoldDB" id="A0A194ULN4"/>
<feature type="compositionally biased region" description="Polar residues" evidence="1">
    <location>
        <begin position="693"/>
        <end position="705"/>
    </location>
</feature>
<organism evidence="2 3">
    <name type="scientific">Cytospora mali</name>
    <name type="common">Apple Valsa canker fungus</name>
    <name type="synonym">Valsa mali</name>
    <dbReference type="NCBI Taxonomy" id="578113"/>
    <lineage>
        <taxon>Eukaryota</taxon>
        <taxon>Fungi</taxon>
        <taxon>Dikarya</taxon>
        <taxon>Ascomycota</taxon>
        <taxon>Pezizomycotina</taxon>
        <taxon>Sordariomycetes</taxon>
        <taxon>Sordariomycetidae</taxon>
        <taxon>Diaporthales</taxon>
        <taxon>Cytosporaceae</taxon>
        <taxon>Cytospora</taxon>
    </lineage>
</organism>
<dbReference type="EMBL" id="KN714666">
    <property type="protein sequence ID" value="KUI52567.1"/>
    <property type="molecule type" value="Genomic_DNA"/>
</dbReference>
<feature type="compositionally biased region" description="Polar residues" evidence="1">
    <location>
        <begin position="382"/>
        <end position="391"/>
    </location>
</feature>
<feature type="compositionally biased region" description="Basic and acidic residues" evidence="1">
    <location>
        <begin position="342"/>
        <end position="351"/>
    </location>
</feature>
<feature type="compositionally biased region" description="Low complexity" evidence="1">
    <location>
        <begin position="296"/>
        <end position="310"/>
    </location>
</feature>
<proteinExistence type="predicted"/>
<dbReference type="OrthoDB" id="5245035at2759"/>
<feature type="compositionally biased region" description="Polar residues" evidence="1">
    <location>
        <begin position="352"/>
        <end position="366"/>
    </location>
</feature>
<evidence type="ECO:0000313" key="3">
    <source>
        <dbReference type="Proteomes" id="UP000078576"/>
    </source>
</evidence>
<evidence type="ECO:0000313" key="2">
    <source>
        <dbReference type="EMBL" id="KUI52567.1"/>
    </source>
</evidence>
<feature type="compositionally biased region" description="Basic and acidic residues" evidence="1">
    <location>
        <begin position="770"/>
        <end position="787"/>
    </location>
</feature>
<name>A0A194ULN4_CYTMA</name>
<sequence>MKLFGDDPDGELQKIRNSIYSYIWSRDRRDEGKLDWVLSQNGINRNVPERFIEGTPYETAAFRSIRELSCWLILANKEISADFTRYIYSINDLEVDVDLKANHTAQSKAKLSKIITLLQNPNFVRYTQNIRIRIHFPDKYSFQDLPSFNQHALEGIATTLNGFEQIKHLAVRIVSMQDPRDYELRLAAFPFYPMSLTNWSIHMFNDTTSNWDIVSGEQIHRLNLAWTAYQATGSLTARVNTGVAEKNEVSGGQSLDRKEMDNLPKKPVAVLNKNGSQKRKSRKMRAASAVATGIKSASATPSVAASSRPSSPHPAPMETDGASPSFGMKLPEDKAPSCFKASDLEPFREPSDNCSSTDVSVISTTGPSPPPLPPLSPVKNLVTETPAQPSEVSPDKRDLTAITPPTPNVGGTANSKELSDFMFPQASSPPSPATSSVTLGRSQDEVENPLATARVSDGATPSADGVDSKEPLQKKRRNRKKSKKPKVADSADAPVECAEDQMAIAGVQLNKGEGENDVSPNKKAGITEEELGFVRYIEELQRQYGQTLWYLTTNQDIPLSELADLKPYSASHCLAMKADGSHFIMPRTREVNRYLRQKERIAASDLEKDAQRMKTKEKRQSKKVKEVLIRRKGPSNNLRRQAEDTKQPKAGNDSSDLEKIVKESGNNDFDSSDDDDVCYPPFEEPTRHDDLDPQSQYGHLQSSQLAAGTQTPVQAAQNHTNLAHIMPTKVKDNWATTNTDNRCQHVTDFDMQPVHENPALFVNATSMDPGHHGHHQVEKQHHVKEIDDPIMSIP</sequence>
<feature type="compositionally biased region" description="Basic residues" evidence="1">
    <location>
        <begin position="276"/>
        <end position="285"/>
    </location>
</feature>
<evidence type="ECO:0000256" key="1">
    <source>
        <dbReference type="SAM" id="MobiDB-lite"/>
    </source>
</evidence>
<protein>
    <submittedName>
        <fullName evidence="2">Uncharacterized protein</fullName>
    </submittedName>
</protein>
<keyword evidence="3" id="KW-1185">Reference proteome</keyword>
<accession>A0A194ULN4</accession>
<reference evidence="3" key="1">
    <citation type="submission" date="2014-12" db="EMBL/GenBank/DDBJ databases">
        <title>Genome Sequence of Valsa Canker Pathogens Uncovers a Specific Adaption of Colonization on Woody Bark.</title>
        <authorList>
            <person name="Yin Z."/>
            <person name="Liu H."/>
            <person name="Gao X."/>
            <person name="Li Z."/>
            <person name="Song N."/>
            <person name="Ke X."/>
            <person name="Dai Q."/>
            <person name="Wu Y."/>
            <person name="Sun Y."/>
            <person name="Xu J.-R."/>
            <person name="Kang Z.K."/>
            <person name="Wang L."/>
            <person name="Huang L."/>
        </authorList>
    </citation>
    <scope>NUCLEOTIDE SEQUENCE [LARGE SCALE GENOMIC DNA]</scope>
    <source>
        <strain evidence="3">SXYL134</strain>
    </source>
</reference>
<feature type="compositionally biased region" description="Basic and acidic residues" evidence="1">
    <location>
        <begin position="255"/>
        <end position="264"/>
    </location>
</feature>
<feature type="compositionally biased region" description="Basic residues" evidence="1">
    <location>
        <begin position="474"/>
        <end position="485"/>
    </location>
</feature>
<feature type="region of interest" description="Disordered" evidence="1">
    <location>
        <begin position="607"/>
        <end position="705"/>
    </location>
</feature>
<feature type="compositionally biased region" description="Pro residues" evidence="1">
    <location>
        <begin position="367"/>
        <end position="376"/>
    </location>
</feature>
<dbReference type="Proteomes" id="UP000078576">
    <property type="component" value="Unassembled WGS sequence"/>
</dbReference>
<feature type="region of interest" description="Disordered" evidence="1">
    <location>
        <begin position="770"/>
        <end position="794"/>
    </location>
</feature>
<gene>
    <name evidence="2" type="ORF">VP1G_00023</name>
</gene>
<feature type="region of interest" description="Disordered" evidence="1">
    <location>
        <begin position="245"/>
        <end position="495"/>
    </location>
</feature>